<dbReference type="WBParaSite" id="JU765_v2.g6209.t1">
    <property type="protein sequence ID" value="JU765_v2.g6209.t1"/>
    <property type="gene ID" value="JU765_v2.g6209"/>
</dbReference>
<sequence>MGNAKSTNNSTGPVLTESSVVTVPSVGNLSTKSSSNNLGDLKVSGSTSTLNKPTINAPNDKSKKKKGAGSARSSMSSEGRGKPILSLAHRQIIKYCIDNSKDDLGERIYRRAIERRDDFRGFVDCLPKSQKFEMSEGLRDFLLKVAENLTDNEEVQRIAEEFGEKHVKFRANGFRPDFFASTADAMTTECVFLDAAVHPATETLTAWSTLASIIFSSVRDGFYAEMRRLRRASNCMNGKSKESMDLSTDGSNKQDDDQSSRRSNSPSIEINDEETTGKTSKENVSTTKSDEPIEKSESSNFLSPPQVY</sequence>
<reference evidence="2" key="1">
    <citation type="submission" date="2022-11" db="UniProtKB">
        <authorList>
            <consortium name="WormBaseParasite"/>
        </authorList>
    </citation>
    <scope>IDENTIFICATION</scope>
</reference>
<evidence type="ECO:0000313" key="2">
    <source>
        <dbReference type="WBParaSite" id="JU765_v2.g6209.t1"/>
    </source>
</evidence>
<protein>
    <submittedName>
        <fullName evidence="2">Globin family profile domain-containing protein</fullName>
    </submittedName>
</protein>
<accession>A0AC34REZ0</accession>
<proteinExistence type="predicted"/>
<dbReference type="Proteomes" id="UP000887576">
    <property type="component" value="Unplaced"/>
</dbReference>
<name>A0AC34REZ0_9BILA</name>
<evidence type="ECO:0000313" key="1">
    <source>
        <dbReference type="Proteomes" id="UP000887576"/>
    </source>
</evidence>
<organism evidence="1 2">
    <name type="scientific">Panagrolaimus sp. JU765</name>
    <dbReference type="NCBI Taxonomy" id="591449"/>
    <lineage>
        <taxon>Eukaryota</taxon>
        <taxon>Metazoa</taxon>
        <taxon>Ecdysozoa</taxon>
        <taxon>Nematoda</taxon>
        <taxon>Chromadorea</taxon>
        <taxon>Rhabditida</taxon>
        <taxon>Tylenchina</taxon>
        <taxon>Panagrolaimomorpha</taxon>
        <taxon>Panagrolaimoidea</taxon>
        <taxon>Panagrolaimidae</taxon>
        <taxon>Panagrolaimus</taxon>
    </lineage>
</organism>